<reference evidence="2 3" key="1">
    <citation type="submission" date="2017-09" db="EMBL/GenBank/DDBJ databases">
        <title>Comparative genomics of rhizobia isolated from Phaseolus vulgaris in China.</title>
        <authorList>
            <person name="Tong W."/>
        </authorList>
    </citation>
    <scope>NUCLEOTIDE SEQUENCE [LARGE SCALE GENOMIC DNA]</scope>
    <source>
        <strain evidence="2 3">FH14</strain>
    </source>
</reference>
<evidence type="ECO:0000313" key="3">
    <source>
        <dbReference type="Proteomes" id="UP000219914"/>
    </source>
</evidence>
<protein>
    <submittedName>
        <fullName evidence="1">Uncharacterized protein</fullName>
    </submittedName>
</protein>
<evidence type="ECO:0000313" key="4">
    <source>
        <dbReference type="Proteomes" id="UP001268610"/>
    </source>
</evidence>
<reference evidence="1" key="2">
    <citation type="submission" date="2023-04" db="EMBL/GenBank/DDBJ databases">
        <title>Genomic characterization of faba bean (Vicia faba) microsymbionts in Mexican soils.</title>
        <authorList>
            <person name="Rivera Orduna F.N."/>
            <person name="Guevara-Luna J."/>
            <person name="Yan J."/>
            <person name="Arroyo-Herrera I."/>
            <person name="Li Y."/>
            <person name="Vasquez-Murrieta M.S."/>
            <person name="Wang E.T."/>
        </authorList>
    </citation>
    <scope>NUCLEOTIDE SEQUENCE</scope>
    <source>
        <strain evidence="1">CH26</strain>
    </source>
</reference>
<dbReference type="EMBL" id="NWSY01000021">
    <property type="protein sequence ID" value="PDT20948.1"/>
    <property type="molecule type" value="Genomic_DNA"/>
</dbReference>
<accession>A0A2A6K8R7</accession>
<keyword evidence="3" id="KW-1185">Reference proteome</keyword>
<evidence type="ECO:0000313" key="2">
    <source>
        <dbReference type="EMBL" id="PDT20948.1"/>
    </source>
</evidence>
<name>A0A2A6K8R7_9HYPH</name>
<gene>
    <name evidence="2" type="ORF">CO674_24965</name>
    <name evidence="1" type="ORF">RJJ65_25855</name>
</gene>
<dbReference type="AlphaFoldDB" id="A0A2A6K8R7"/>
<evidence type="ECO:0000313" key="1">
    <source>
        <dbReference type="EMBL" id="MDR9776024.1"/>
    </source>
</evidence>
<organism evidence="1 4">
    <name type="scientific">Rhizobium hidalgonense</name>
    <dbReference type="NCBI Taxonomy" id="1538159"/>
    <lineage>
        <taxon>Bacteria</taxon>
        <taxon>Pseudomonadati</taxon>
        <taxon>Pseudomonadota</taxon>
        <taxon>Alphaproteobacteria</taxon>
        <taxon>Hyphomicrobiales</taxon>
        <taxon>Rhizobiaceae</taxon>
        <taxon>Rhizobium/Agrobacterium group</taxon>
        <taxon>Rhizobium</taxon>
    </lineage>
</organism>
<sequence>MTNNPNAKTVASRGVARQRAFGYGVRSRFDGSQANVRHDMPQCASNLIGGSRWPLLNRSSKSHFVRC</sequence>
<dbReference type="Proteomes" id="UP001268610">
    <property type="component" value="Unassembled WGS sequence"/>
</dbReference>
<proteinExistence type="predicted"/>
<dbReference type="RefSeq" id="WP_097536571.1">
    <property type="nucleotide sequence ID" value="NZ_JAVLSD010000009.1"/>
</dbReference>
<dbReference type="EMBL" id="JAVLSF010000019">
    <property type="protein sequence ID" value="MDR9776024.1"/>
    <property type="molecule type" value="Genomic_DNA"/>
</dbReference>
<comment type="caution">
    <text evidence="1">The sequence shown here is derived from an EMBL/GenBank/DDBJ whole genome shotgun (WGS) entry which is preliminary data.</text>
</comment>
<dbReference type="Proteomes" id="UP000219914">
    <property type="component" value="Unassembled WGS sequence"/>
</dbReference>